<dbReference type="SUPFAM" id="SSF55961">
    <property type="entry name" value="Bet v1-like"/>
    <property type="match status" value="1"/>
</dbReference>
<evidence type="ECO:0000313" key="4">
    <source>
        <dbReference type="Proteomes" id="UP001484179"/>
    </source>
</evidence>
<name>A0ABZ3BU50_BURPY</name>
<dbReference type="Gene3D" id="3.30.530.20">
    <property type="match status" value="1"/>
</dbReference>
<protein>
    <submittedName>
        <fullName evidence="3">SRPBCC family protein</fullName>
    </submittedName>
</protein>
<dbReference type="InterPro" id="IPR023393">
    <property type="entry name" value="START-like_dom_sf"/>
</dbReference>
<dbReference type="Proteomes" id="UP001484179">
    <property type="component" value="Chromosome 2"/>
</dbReference>
<accession>A0ABZ3BU50</accession>
<comment type="similarity">
    <text evidence="1">Belongs to the AHA1 family.</text>
</comment>
<organism evidence="3 4">
    <name type="scientific">Burkholderia pyrrocinia</name>
    <name type="common">Pseudomonas pyrrocinia</name>
    <dbReference type="NCBI Taxonomy" id="60550"/>
    <lineage>
        <taxon>Bacteria</taxon>
        <taxon>Pseudomonadati</taxon>
        <taxon>Pseudomonadota</taxon>
        <taxon>Betaproteobacteria</taxon>
        <taxon>Burkholderiales</taxon>
        <taxon>Burkholderiaceae</taxon>
        <taxon>Burkholderia</taxon>
        <taxon>Burkholderia cepacia complex</taxon>
    </lineage>
</organism>
<dbReference type="EMBL" id="CP150850">
    <property type="protein sequence ID" value="WZW56980.1"/>
    <property type="molecule type" value="Genomic_DNA"/>
</dbReference>
<keyword evidence="4" id="KW-1185">Reference proteome</keyword>
<dbReference type="Pfam" id="PF08327">
    <property type="entry name" value="AHSA1"/>
    <property type="match status" value="1"/>
</dbReference>
<feature type="domain" description="Activator of Hsp90 ATPase homologue 1/2-like C-terminal" evidence="2">
    <location>
        <begin position="16"/>
        <end position="156"/>
    </location>
</feature>
<dbReference type="RefSeq" id="WP_342310738.1">
    <property type="nucleotide sequence ID" value="NZ_CP150850.1"/>
</dbReference>
<reference evidence="3 4" key="1">
    <citation type="submission" date="2024-04" db="EMBL/GenBank/DDBJ databases">
        <title>Biological Control Activity of Plant Growth Promoting Rhizobacteria Burkholderia pyrrocinia BX1 against Tobacco black shank Introduction Tobacco black shank (TBS) caused by the oomycete Phytophthora. nicotianae (P. nicotianae) has become a destructive soil.</title>
        <authorList>
            <person name="Liu X."/>
            <person name="Shu C."/>
        </authorList>
    </citation>
    <scope>NUCLEOTIDE SEQUENCE [LARGE SCALE GENOMIC DNA]</scope>
    <source>
        <strain evidence="3 4">BX1</strain>
    </source>
</reference>
<proteinExistence type="inferred from homology"/>
<sequence>MLHTHTHSTRVSRHLNAPRGRVYRALLDPHAVEQWKVPDGMTCRVHAYDAREGGALRVSLSYDAPSADTGKTTARTDTYHGRFVTLVPDKQIVEIDVFETDDPMLRGAMTITITLSDEADGTRVDAVQDGIPPGVPAADNETGWRMALAKLAALVEAG</sequence>
<evidence type="ECO:0000313" key="3">
    <source>
        <dbReference type="EMBL" id="WZW56980.1"/>
    </source>
</evidence>
<evidence type="ECO:0000256" key="1">
    <source>
        <dbReference type="ARBA" id="ARBA00006817"/>
    </source>
</evidence>
<dbReference type="InterPro" id="IPR013538">
    <property type="entry name" value="ASHA1/2-like_C"/>
</dbReference>
<gene>
    <name evidence="3" type="ORF">WN985_31325</name>
</gene>
<evidence type="ECO:0000259" key="2">
    <source>
        <dbReference type="Pfam" id="PF08327"/>
    </source>
</evidence>
<dbReference type="CDD" id="cd08895">
    <property type="entry name" value="SRPBCC_CalC_Aha1-like_2"/>
    <property type="match status" value="1"/>
</dbReference>